<sequence length="96" mass="10184">MAASPRPHFGAAGHPDDPRMVRKGGLEPPRLAALEPKSRASTNSATFACGRHYRRPAAKNARPEGLPPGSGDKEKGTRGSGCLDLVGCQGFEPWTY</sequence>
<name>A0A1Y5PYQ0_9GAMM</name>
<dbReference type="EMBL" id="FLTS01000001">
    <property type="protein sequence ID" value="SBV35148.1"/>
    <property type="molecule type" value="Genomic_DNA"/>
</dbReference>
<organism evidence="2">
    <name type="scientific">uncultured Stenotrophomonas sp</name>
    <dbReference type="NCBI Taxonomy" id="165438"/>
    <lineage>
        <taxon>Bacteria</taxon>
        <taxon>Pseudomonadati</taxon>
        <taxon>Pseudomonadota</taxon>
        <taxon>Gammaproteobacteria</taxon>
        <taxon>Lysobacterales</taxon>
        <taxon>Lysobacteraceae</taxon>
        <taxon>Stenotrophomonas</taxon>
        <taxon>environmental samples</taxon>
    </lineage>
</organism>
<reference evidence="2" key="1">
    <citation type="submission" date="2016-03" db="EMBL/GenBank/DDBJ databases">
        <authorList>
            <person name="Ploux O."/>
        </authorList>
    </citation>
    <scope>NUCLEOTIDE SEQUENCE</scope>
    <source>
        <strain evidence="2">UC10</strain>
    </source>
</reference>
<gene>
    <name evidence="2" type="ORF">STPYR_10078</name>
</gene>
<protein>
    <submittedName>
        <fullName evidence="2">Uncharacterized protein</fullName>
    </submittedName>
</protein>
<evidence type="ECO:0000256" key="1">
    <source>
        <dbReference type="SAM" id="MobiDB-lite"/>
    </source>
</evidence>
<proteinExistence type="predicted"/>
<dbReference type="AlphaFoldDB" id="A0A1Y5PYQ0"/>
<accession>A0A1Y5PYQ0</accession>
<feature type="region of interest" description="Disordered" evidence="1">
    <location>
        <begin position="1"/>
        <end position="82"/>
    </location>
</feature>
<evidence type="ECO:0000313" key="2">
    <source>
        <dbReference type="EMBL" id="SBV35148.1"/>
    </source>
</evidence>